<sequence length="72" mass="8538">MQVTKITEEQQMPISIKKVYTQEELQREYDYILAQKILKSILEKGLISVDEFNKITELNRKTFSPYLAEIMP</sequence>
<feature type="domain" description="SHOCT-like" evidence="1">
    <location>
        <begin position="21"/>
        <end position="71"/>
    </location>
</feature>
<dbReference type="RefSeq" id="WP_115641616.1">
    <property type="nucleotide sequence ID" value="NZ_UFWZ01000001.1"/>
</dbReference>
<dbReference type="InterPro" id="IPR046749">
    <property type="entry name" value="SHOCT_2"/>
</dbReference>
<dbReference type="Pfam" id="PF20612">
    <property type="entry name" value="SHOCT_2"/>
    <property type="match status" value="1"/>
</dbReference>
<dbReference type="EMBL" id="UFWZ01000001">
    <property type="protein sequence ID" value="SUY47688.1"/>
    <property type="molecule type" value="Genomic_DNA"/>
</dbReference>
<dbReference type="OrthoDB" id="1708280at2"/>
<name>A0A381JAC6_9CLOT</name>
<accession>A0A381JAC6</accession>
<dbReference type="Proteomes" id="UP000254664">
    <property type="component" value="Unassembled WGS sequence"/>
</dbReference>
<reference evidence="2 3" key="1">
    <citation type="submission" date="2018-06" db="EMBL/GenBank/DDBJ databases">
        <authorList>
            <consortium name="Pathogen Informatics"/>
            <person name="Doyle S."/>
        </authorList>
    </citation>
    <scope>NUCLEOTIDE SEQUENCE [LARGE SCALE GENOMIC DNA]</scope>
    <source>
        <strain evidence="2 3">NCTC9836</strain>
    </source>
</reference>
<protein>
    <recommendedName>
        <fullName evidence="1">SHOCT-like domain-containing protein</fullName>
    </recommendedName>
</protein>
<dbReference type="AlphaFoldDB" id="A0A381JAC6"/>
<proteinExistence type="predicted"/>
<gene>
    <name evidence="2" type="ORF">NCTC9836_02029</name>
</gene>
<evidence type="ECO:0000259" key="1">
    <source>
        <dbReference type="Pfam" id="PF20612"/>
    </source>
</evidence>
<evidence type="ECO:0000313" key="2">
    <source>
        <dbReference type="EMBL" id="SUY47688.1"/>
    </source>
</evidence>
<organism evidence="2 3">
    <name type="scientific">Clostridium putrefaciens</name>
    <dbReference type="NCBI Taxonomy" id="99675"/>
    <lineage>
        <taxon>Bacteria</taxon>
        <taxon>Bacillati</taxon>
        <taxon>Bacillota</taxon>
        <taxon>Clostridia</taxon>
        <taxon>Eubacteriales</taxon>
        <taxon>Clostridiaceae</taxon>
        <taxon>Clostridium</taxon>
    </lineage>
</organism>
<evidence type="ECO:0000313" key="3">
    <source>
        <dbReference type="Proteomes" id="UP000254664"/>
    </source>
</evidence>
<keyword evidence="3" id="KW-1185">Reference proteome</keyword>